<keyword evidence="3" id="KW-1185">Reference proteome</keyword>
<protein>
    <submittedName>
        <fullName evidence="2">Uncharacterized protein</fullName>
    </submittedName>
</protein>
<accession>A0A3M0JUR5</accession>
<gene>
    <name evidence="2" type="ORF">DUI87_17955</name>
</gene>
<name>A0A3M0JUR5_HIRRU</name>
<dbReference type="AlphaFoldDB" id="A0A3M0JUR5"/>
<dbReference type="EMBL" id="QRBI01000123">
    <property type="protein sequence ID" value="RMC04783.1"/>
    <property type="molecule type" value="Genomic_DNA"/>
</dbReference>
<evidence type="ECO:0000313" key="3">
    <source>
        <dbReference type="Proteomes" id="UP000269221"/>
    </source>
</evidence>
<dbReference type="Proteomes" id="UP000269221">
    <property type="component" value="Unassembled WGS sequence"/>
</dbReference>
<evidence type="ECO:0000313" key="2">
    <source>
        <dbReference type="EMBL" id="RMC04783.1"/>
    </source>
</evidence>
<reference evidence="2 3" key="1">
    <citation type="submission" date="2018-07" db="EMBL/GenBank/DDBJ databases">
        <title>A high quality draft genome assembly of the barn swallow (H. rustica rustica).</title>
        <authorList>
            <person name="Formenti G."/>
            <person name="Chiara M."/>
            <person name="Poveda L."/>
            <person name="Francoijs K.-J."/>
            <person name="Bonisoli-Alquati A."/>
            <person name="Canova L."/>
            <person name="Gianfranceschi L."/>
            <person name="Horner D.S."/>
            <person name="Saino N."/>
        </authorList>
    </citation>
    <scope>NUCLEOTIDE SEQUENCE [LARGE SCALE GENOMIC DNA]</scope>
    <source>
        <strain evidence="2">Chelidonia</strain>
        <tissue evidence="2">Blood</tissue>
    </source>
</reference>
<organism evidence="2 3">
    <name type="scientific">Hirundo rustica rustica</name>
    <dbReference type="NCBI Taxonomy" id="333673"/>
    <lineage>
        <taxon>Eukaryota</taxon>
        <taxon>Metazoa</taxon>
        <taxon>Chordata</taxon>
        <taxon>Craniata</taxon>
        <taxon>Vertebrata</taxon>
        <taxon>Euteleostomi</taxon>
        <taxon>Archelosauria</taxon>
        <taxon>Archosauria</taxon>
        <taxon>Dinosauria</taxon>
        <taxon>Saurischia</taxon>
        <taxon>Theropoda</taxon>
        <taxon>Coelurosauria</taxon>
        <taxon>Aves</taxon>
        <taxon>Neognathae</taxon>
        <taxon>Neoaves</taxon>
        <taxon>Telluraves</taxon>
        <taxon>Australaves</taxon>
        <taxon>Passeriformes</taxon>
        <taxon>Sylvioidea</taxon>
        <taxon>Hirundinidae</taxon>
        <taxon>Hirundo</taxon>
    </lineage>
</organism>
<evidence type="ECO:0000256" key="1">
    <source>
        <dbReference type="SAM" id="MobiDB-lite"/>
    </source>
</evidence>
<feature type="region of interest" description="Disordered" evidence="1">
    <location>
        <begin position="1"/>
        <end position="44"/>
    </location>
</feature>
<proteinExistence type="predicted"/>
<sequence>MKIKRHSGAAPAPGANQQDSIPVPVLSPGVRVQSGMEEEEDVKEQECVFTVSARDEYLDQNIIRLYDDQGSLAVKERVNRLDKGFGSSQSCHLQDGTIPVDMPEDTNLVFCNNEN</sequence>
<comment type="caution">
    <text evidence="2">The sequence shown here is derived from an EMBL/GenBank/DDBJ whole genome shotgun (WGS) entry which is preliminary data.</text>
</comment>